<evidence type="ECO:0000259" key="4">
    <source>
        <dbReference type="Pfam" id="PF00061"/>
    </source>
</evidence>
<name>A0ABM3Y2S5_ERIEU</name>
<dbReference type="PANTHER" id="PTHR11430:SF120">
    <property type="entry name" value="LIPOCALIN_CYTOSOLIC FATTY-ACID BINDING DOMAIN-CONTAINING PROTEIN"/>
    <property type="match status" value="1"/>
</dbReference>
<dbReference type="PROSITE" id="PS00213">
    <property type="entry name" value="LIPOCALIN"/>
    <property type="match status" value="1"/>
</dbReference>
<feature type="transmembrane region" description="Helical" evidence="3">
    <location>
        <begin position="40"/>
        <end position="58"/>
    </location>
</feature>
<reference evidence="6" key="1">
    <citation type="submission" date="2025-08" db="UniProtKB">
        <authorList>
            <consortium name="RefSeq"/>
        </authorList>
    </citation>
    <scope>IDENTIFICATION</scope>
</reference>
<keyword evidence="3" id="KW-1133">Transmembrane helix</keyword>
<dbReference type="InterPro" id="IPR000566">
    <property type="entry name" value="Lipocln_cytosolic_FA-bd_dom"/>
</dbReference>
<dbReference type="GeneID" id="103112140"/>
<dbReference type="Gene3D" id="2.40.128.20">
    <property type="match status" value="1"/>
</dbReference>
<dbReference type="InterPro" id="IPR012674">
    <property type="entry name" value="Calycin"/>
</dbReference>
<sequence length="222" mass="24857">MTWNTPQGWIASRSRQLHGSQATAFIAKLHSPAPVPAIMVLWRGLLLLLALGLGLVGAQKTLEEVPVQLDFDAQKVEGRWLTMQLAASQAGLISPGDPLKLALHSIWTRGRNLEFILFWIGEGVCSKVNLTLQPTQIQGQYQGPVEGDSSVHVRFVSTDYNSLILYIRFKESGELTSLWALLARRMQEDPRWLKEYLGYVQKFQLQKAPVFNLDAHCPPPEA</sequence>
<dbReference type="Pfam" id="PF00061">
    <property type="entry name" value="Lipocalin"/>
    <property type="match status" value="1"/>
</dbReference>
<comment type="similarity">
    <text evidence="1 2">Belongs to the calycin superfamily. Lipocalin family.</text>
</comment>
<dbReference type="InterPro" id="IPR002345">
    <property type="entry name" value="Lipocalin"/>
</dbReference>
<dbReference type="PANTHER" id="PTHR11430">
    <property type="entry name" value="LIPOCALIN"/>
    <property type="match status" value="1"/>
</dbReference>
<dbReference type="InterPro" id="IPR022272">
    <property type="entry name" value="Lipocalin_CS"/>
</dbReference>
<evidence type="ECO:0000256" key="3">
    <source>
        <dbReference type="SAM" id="Phobius"/>
    </source>
</evidence>
<evidence type="ECO:0000256" key="1">
    <source>
        <dbReference type="ARBA" id="ARBA00006889"/>
    </source>
</evidence>
<keyword evidence="5" id="KW-1185">Reference proteome</keyword>
<protein>
    <submittedName>
        <fullName evidence="6">Beta-lactoglobulin isoform X1</fullName>
    </submittedName>
</protein>
<accession>A0ABM3Y2S5</accession>
<evidence type="ECO:0000313" key="5">
    <source>
        <dbReference type="Proteomes" id="UP001652624"/>
    </source>
</evidence>
<evidence type="ECO:0000256" key="2">
    <source>
        <dbReference type="RuleBase" id="RU003695"/>
    </source>
</evidence>
<dbReference type="Proteomes" id="UP001652624">
    <property type="component" value="Chromosome 10"/>
</dbReference>
<evidence type="ECO:0000313" key="6">
    <source>
        <dbReference type="RefSeq" id="XP_060055381.1"/>
    </source>
</evidence>
<dbReference type="SUPFAM" id="SSF50814">
    <property type="entry name" value="Lipocalins"/>
    <property type="match status" value="1"/>
</dbReference>
<keyword evidence="3" id="KW-0812">Transmembrane</keyword>
<gene>
    <name evidence="6" type="primary">LOC103112140</name>
</gene>
<feature type="domain" description="Lipocalin/cytosolic fatty-acid binding" evidence="4">
    <location>
        <begin position="78"/>
        <end position="205"/>
    </location>
</feature>
<organism evidence="5 6">
    <name type="scientific">Erinaceus europaeus</name>
    <name type="common">Western European hedgehog</name>
    <dbReference type="NCBI Taxonomy" id="9365"/>
    <lineage>
        <taxon>Eukaryota</taxon>
        <taxon>Metazoa</taxon>
        <taxon>Chordata</taxon>
        <taxon>Craniata</taxon>
        <taxon>Vertebrata</taxon>
        <taxon>Euteleostomi</taxon>
        <taxon>Mammalia</taxon>
        <taxon>Eutheria</taxon>
        <taxon>Laurasiatheria</taxon>
        <taxon>Eulipotyphla</taxon>
        <taxon>Erinaceidae</taxon>
        <taxon>Erinaceinae</taxon>
        <taxon>Erinaceus</taxon>
    </lineage>
</organism>
<proteinExistence type="inferred from homology"/>
<keyword evidence="3" id="KW-0472">Membrane</keyword>
<dbReference type="RefSeq" id="XP_060055381.1">
    <property type="nucleotide sequence ID" value="XM_060199398.1"/>
</dbReference>